<name>A0A7H8NCW0_9ACTN</name>
<dbReference type="InterPro" id="IPR024078">
    <property type="entry name" value="LmbE-like_dom_sf"/>
</dbReference>
<evidence type="ECO:0000313" key="3">
    <source>
        <dbReference type="Proteomes" id="UP000509303"/>
    </source>
</evidence>
<reference evidence="2 3" key="1">
    <citation type="submission" date="2020-06" db="EMBL/GenBank/DDBJ databases">
        <title>Genome mining for natural products.</title>
        <authorList>
            <person name="Zhang B."/>
            <person name="Shi J."/>
            <person name="Ge H."/>
        </authorList>
    </citation>
    <scope>NUCLEOTIDE SEQUENCE [LARGE SCALE GENOMIC DNA]</scope>
    <source>
        <strain evidence="2 3">NA00687</strain>
    </source>
</reference>
<dbReference type="RefSeq" id="WP_176163998.1">
    <property type="nucleotide sequence ID" value="NZ_CP054929.1"/>
</dbReference>
<dbReference type="SUPFAM" id="SSF102588">
    <property type="entry name" value="LmbE-like"/>
    <property type="match status" value="1"/>
</dbReference>
<dbReference type="Proteomes" id="UP000509303">
    <property type="component" value="Chromosome"/>
</dbReference>
<feature type="compositionally biased region" description="Low complexity" evidence="1">
    <location>
        <begin position="1"/>
        <end position="12"/>
    </location>
</feature>
<sequence length="264" mass="28331">MTETTPSAATPTPTRPGTPPWGTVVISPHFDDAVLSLAAVLPKLRGPVAVVTAYGGAPEPGAAVSEWDEMCGFTTPHEAHAARVVEDAQALGLLGVAQIALPHPDGPYGNPDQLGHLDQWLRELPADTEVLAPMGTRQEHHALVREQVLLTRATQGAPPPLIYADLPYTGHTPGWHTDGAEQALAADPERGESYRSLAERFRLTPRWEVRLDDAEWASKRLAVQCYGSQLAPLGALGHGLFLHRTGPLRTERVWALEPHAAPAA</sequence>
<accession>A0A7H8NCW0</accession>
<evidence type="ECO:0000256" key="1">
    <source>
        <dbReference type="SAM" id="MobiDB-lite"/>
    </source>
</evidence>
<evidence type="ECO:0000313" key="2">
    <source>
        <dbReference type="EMBL" id="QKW52293.1"/>
    </source>
</evidence>
<organism evidence="2 3">
    <name type="scientific">Streptomyces buecherae</name>
    <dbReference type="NCBI Taxonomy" id="2763006"/>
    <lineage>
        <taxon>Bacteria</taxon>
        <taxon>Bacillati</taxon>
        <taxon>Actinomycetota</taxon>
        <taxon>Actinomycetes</taxon>
        <taxon>Kitasatosporales</taxon>
        <taxon>Streptomycetaceae</taxon>
        <taxon>Streptomyces</taxon>
    </lineage>
</organism>
<dbReference type="EMBL" id="CP054929">
    <property type="protein sequence ID" value="QKW52293.1"/>
    <property type="molecule type" value="Genomic_DNA"/>
</dbReference>
<keyword evidence="3" id="KW-1185">Reference proteome</keyword>
<gene>
    <name evidence="2" type="ORF">HUT08_25235</name>
</gene>
<feature type="region of interest" description="Disordered" evidence="1">
    <location>
        <begin position="1"/>
        <end position="20"/>
    </location>
</feature>
<protein>
    <submittedName>
        <fullName evidence="2">PIG-L family deacetylase</fullName>
    </submittedName>
</protein>
<dbReference type="Gene3D" id="3.40.50.10320">
    <property type="entry name" value="LmbE-like"/>
    <property type="match status" value="1"/>
</dbReference>
<proteinExistence type="predicted"/>
<dbReference type="AlphaFoldDB" id="A0A7H8NCW0"/>